<accession>G3Q4Z2</accession>
<dbReference type="Ensembl" id="ENSGACT00000024995.1">
    <property type="protein sequence ID" value="ENSGACP00000024946.1"/>
    <property type="gene ID" value="ENSGACG00000018869.1"/>
</dbReference>
<reference evidence="1" key="1">
    <citation type="submission" date="2006-01" db="EMBL/GenBank/DDBJ databases">
        <authorList>
            <person name="Lindblad-Toh K."/>
            <person name="Mauceli E."/>
            <person name="Grabherr M."/>
            <person name="Chang J.L."/>
            <person name="Lander E.S."/>
        </authorList>
    </citation>
    <scope>NUCLEOTIDE SEQUENCE [LARGE SCALE GENOMIC DNA]</scope>
</reference>
<proteinExistence type="predicted"/>
<reference evidence="1" key="2">
    <citation type="submission" date="2024-04" db="UniProtKB">
        <authorList>
            <consortium name="Ensembl"/>
        </authorList>
    </citation>
    <scope>IDENTIFICATION</scope>
</reference>
<name>G3Q4Z2_GASAC</name>
<evidence type="ECO:0000313" key="1">
    <source>
        <dbReference type="Ensembl" id="ENSGACP00000024946.1"/>
    </source>
</evidence>
<dbReference type="InParanoid" id="G3Q4Z2"/>
<dbReference type="AlphaFoldDB" id="G3Q4Z2"/>
<organism evidence="1">
    <name type="scientific">Gasterosteus aculeatus</name>
    <name type="common">Three-spined stickleback</name>
    <dbReference type="NCBI Taxonomy" id="69293"/>
    <lineage>
        <taxon>Eukaryota</taxon>
        <taxon>Metazoa</taxon>
        <taxon>Chordata</taxon>
        <taxon>Craniata</taxon>
        <taxon>Vertebrata</taxon>
        <taxon>Euteleostomi</taxon>
        <taxon>Actinopterygii</taxon>
        <taxon>Neopterygii</taxon>
        <taxon>Teleostei</taxon>
        <taxon>Neoteleostei</taxon>
        <taxon>Acanthomorphata</taxon>
        <taxon>Eupercaria</taxon>
        <taxon>Perciformes</taxon>
        <taxon>Cottioidei</taxon>
        <taxon>Gasterosteales</taxon>
        <taxon>Gasterosteidae</taxon>
        <taxon>Gasterosteus</taxon>
    </lineage>
</organism>
<protein>
    <submittedName>
        <fullName evidence="1">Uncharacterized protein</fullName>
    </submittedName>
</protein>
<dbReference type="Bgee" id="ENSGACG00000018869">
    <property type="expression patterns" value="Expressed in intestinal epithelial cell and 1 other cell type or tissue"/>
</dbReference>
<sequence length="91" mass="10830">MRIYSLEVKEETRLTLSSDNYYELMRIKHKKPSQHFTGESEFSLFVWKEAPEKRSFIWFYMLHTDVDSIQPTSLLTCRHTVVTCAPSRTLL</sequence>